<accession>A0ABW4CDY4</accession>
<comment type="caution">
    <text evidence="1">The sequence shown here is derived from an EMBL/GenBank/DDBJ whole genome shotgun (WGS) entry which is preliminary data.</text>
</comment>
<dbReference type="Proteomes" id="UP001597282">
    <property type="component" value="Unassembled WGS sequence"/>
</dbReference>
<organism evidence="1 2">
    <name type="scientific">Kroppenstedtia sanguinis</name>
    <dbReference type="NCBI Taxonomy" id="1380684"/>
    <lineage>
        <taxon>Bacteria</taxon>
        <taxon>Bacillati</taxon>
        <taxon>Bacillota</taxon>
        <taxon>Bacilli</taxon>
        <taxon>Bacillales</taxon>
        <taxon>Thermoactinomycetaceae</taxon>
        <taxon>Kroppenstedtia</taxon>
    </lineage>
</organism>
<keyword evidence="2" id="KW-1185">Reference proteome</keyword>
<name>A0ABW4CDY4_9BACL</name>
<gene>
    <name evidence="1" type="ORF">ACFQ4Y_16530</name>
</gene>
<protein>
    <submittedName>
        <fullName evidence="1">Uncharacterized protein</fullName>
    </submittedName>
</protein>
<proteinExistence type="predicted"/>
<sequence>MGARTASLGLEKVVKRQDCGRRAAVDEVEGNRGFGGSLPARHRSRWTGTQKDGVTHPTKVLVRCAIPTASDGWHQEQIDNERRFRIQTEKNRLLPETAAKP</sequence>
<evidence type="ECO:0000313" key="1">
    <source>
        <dbReference type="EMBL" id="MFD1428507.1"/>
    </source>
</evidence>
<evidence type="ECO:0000313" key="2">
    <source>
        <dbReference type="Proteomes" id="UP001597282"/>
    </source>
</evidence>
<dbReference type="EMBL" id="JBHTNU010000026">
    <property type="protein sequence ID" value="MFD1428507.1"/>
    <property type="molecule type" value="Genomic_DNA"/>
</dbReference>
<reference evidence="2" key="1">
    <citation type="journal article" date="2019" name="Int. J. Syst. Evol. Microbiol.">
        <title>The Global Catalogue of Microorganisms (GCM) 10K type strain sequencing project: providing services to taxonomists for standard genome sequencing and annotation.</title>
        <authorList>
            <consortium name="The Broad Institute Genomics Platform"/>
            <consortium name="The Broad Institute Genome Sequencing Center for Infectious Disease"/>
            <person name="Wu L."/>
            <person name="Ma J."/>
        </authorList>
    </citation>
    <scope>NUCLEOTIDE SEQUENCE [LARGE SCALE GENOMIC DNA]</scope>
    <source>
        <strain evidence="2">S1</strain>
    </source>
</reference>